<dbReference type="AlphaFoldDB" id="A0A4Y2X2J4"/>
<proteinExistence type="predicted"/>
<sequence>MFAFPLPCFWPSLIYRPPGSTIGLAPYSHICQGTAFLCDFRTNKEQMFAFPLPCFWPSLIYRPPASTIGLTPYSHICQGTAFLCDFRSNKEKTKVRVSFPLILAFFYMPGHQVQQLASTHTPTFVRAEHSYVISDRTKNKSSRFLSLAFGLF</sequence>
<dbReference type="EMBL" id="BGPR01069823">
    <property type="protein sequence ID" value="GBO43408.1"/>
    <property type="molecule type" value="Genomic_DNA"/>
</dbReference>
<keyword evidence="3" id="KW-1185">Reference proteome</keyword>
<dbReference type="Proteomes" id="UP000499080">
    <property type="component" value="Unassembled WGS sequence"/>
</dbReference>
<comment type="caution">
    <text evidence="1">The sequence shown here is derived from an EMBL/GenBank/DDBJ whole genome shotgun (WGS) entry which is preliminary data.</text>
</comment>
<reference evidence="1 3" key="1">
    <citation type="journal article" date="2019" name="Sci. Rep.">
        <title>Orb-weaving spider Araneus ventricosus genome elucidates the spidroin gene catalogue.</title>
        <authorList>
            <person name="Kono N."/>
            <person name="Nakamura H."/>
            <person name="Ohtoshi R."/>
            <person name="Moran D.A.P."/>
            <person name="Shinohara A."/>
            <person name="Yoshida Y."/>
            <person name="Fujiwara M."/>
            <person name="Mori M."/>
            <person name="Tomita M."/>
            <person name="Arakawa K."/>
        </authorList>
    </citation>
    <scope>NUCLEOTIDE SEQUENCE [LARGE SCALE GENOMIC DNA]</scope>
</reference>
<evidence type="ECO:0000313" key="1">
    <source>
        <dbReference type="EMBL" id="GBO43398.1"/>
    </source>
</evidence>
<evidence type="ECO:0000313" key="3">
    <source>
        <dbReference type="Proteomes" id="UP000499080"/>
    </source>
</evidence>
<accession>A0A4Y2X2J4</accession>
<organism evidence="1 3">
    <name type="scientific">Araneus ventricosus</name>
    <name type="common">Orbweaver spider</name>
    <name type="synonym">Epeira ventricosa</name>
    <dbReference type="NCBI Taxonomy" id="182803"/>
    <lineage>
        <taxon>Eukaryota</taxon>
        <taxon>Metazoa</taxon>
        <taxon>Ecdysozoa</taxon>
        <taxon>Arthropoda</taxon>
        <taxon>Chelicerata</taxon>
        <taxon>Arachnida</taxon>
        <taxon>Araneae</taxon>
        <taxon>Araneomorphae</taxon>
        <taxon>Entelegynae</taxon>
        <taxon>Araneoidea</taxon>
        <taxon>Araneidae</taxon>
        <taxon>Araneus</taxon>
    </lineage>
</organism>
<evidence type="ECO:0000313" key="2">
    <source>
        <dbReference type="EMBL" id="GBO43408.1"/>
    </source>
</evidence>
<gene>
    <name evidence="2" type="ORF">AVEN_182397_1</name>
    <name evidence="1" type="ORF">AVEN_238487_1</name>
</gene>
<name>A0A4Y2X2J4_ARAVE</name>
<dbReference type="EMBL" id="BGPR01069813">
    <property type="protein sequence ID" value="GBO43398.1"/>
    <property type="molecule type" value="Genomic_DNA"/>
</dbReference>
<protein>
    <submittedName>
        <fullName evidence="1">Uncharacterized protein</fullName>
    </submittedName>
</protein>